<name>A0ABX1VLV5_9FIRM</name>
<comment type="caution">
    <text evidence="2">The sequence shown here is derived from an EMBL/GenBank/DDBJ whole genome shotgun (WGS) entry which is preliminary data.</text>
</comment>
<dbReference type="PANTHER" id="PTHR10093">
    <property type="entry name" value="IRON-SULFUR CLUSTER ASSEMBLY ENZYME NIFU HOMOLOG"/>
    <property type="match status" value="1"/>
</dbReference>
<dbReference type="SUPFAM" id="SSF82649">
    <property type="entry name" value="SufE/NifU"/>
    <property type="match status" value="1"/>
</dbReference>
<dbReference type="CDD" id="cd06664">
    <property type="entry name" value="IscU_like"/>
    <property type="match status" value="1"/>
</dbReference>
<gene>
    <name evidence="2" type="ORF">G9470_05360</name>
</gene>
<reference evidence="2 3" key="1">
    <citation type="submission" date="2020-03" db="EMBL/GenBank/DDBJ databases">
        <title>Genome Sequence of industrial isolate, B5A.</title>
        <authorList>
            <person name="Sharma S."/>
            <person name="Patil P.B."/>
            <person name="Korpole S."/>
        </authorList>
    </citation>
    <scope>NUCLEOTIDE SEQUENCE [LARGE SCALE GENOMIC DNA]</scope>
    <source>
        <strain evidence="2 3">PI-S10-B5A</strain>
    </source>
</reference>
<dbReference type="InterPro" id="IPR002871">
    <property type="entry name" value="NIF_FeS_clus_asmbl_NifU_N"/>
</dbReference>
<dbReference type="Pfam" id="PF01592">
    <property type="entry name" value="NifU_N"/>
    <property type="match status" value="1"/>
</dbReference>
<feature type="domain" description="NIF system FeS cluster assembly NifU N-terminal" evidence="1">
    <location>
        <begin position="7"/>
        <end position="91"/>
    </location>
</feature>
<evidence type="ECO:0000259" key="1">
    <source>
        <dbReference type="Pfam" id="PF01592"/>
    </source>
</evidence>
<dbReference type="RefSeq" id="WP_170820503.1">
    <property type="nucleotide sequence ID" value="NZ_JAAOXG010000008.1"/>
</dbReference>
<keyword evidence="3" id="KW-1185">Reference proteome</keyword>
<accession>A0ABX1VLV5</accession>
<organism evidence="2 3">
    <name type="scientific">Lacrimispora defluvii</name>
    <dbReference type="NCBI Taxonomy" id="2719233"/>
    <lineage>
        <taxon>Bacteria</taxon>
        <taxon>Bacillati</taxon>
        <taxon>Bacillota</taxon>
        <taxon>Clostridia</taxon>
        <taxon>Lachnospirales</taxon>
        <taxon>Lachnospiraceae</taxon>
        <taxon>Lacrimispora</taxon>
    </lineage>
</organism>
<protein>
    <submittedName>
        <fullName evidence="2">SUF system NifU family Fe-S cluster assembly protein</fullName>
    </submittedName>
</protein>
<evidence type="ECO:0000313" key="3">
    <source>
        <dbReference type="Proteomes" id="UP000539052"/>
    </source>
</evidence>
<proteinExistence type="predicted"/>
<dbReference type="Proteomes" id="UP000539052">
    <property type="component" value="Unassembled WGS sequence"/>
</dbReference>
<sequence length="147" mass="16052">MELNALYNQIIVENSRSNQNRHKVSDATASLEGVNPSCGDDIILELRVKDGIIEDAGFTGEGCAISQASASLMIDLILGKPVEEAQKLLQTFLGMIKGEISDEEQLEFLEDAIALQGISHMPGRVKCAVLPWHTLMGILDDKETENK</sequence>
<dbReference type="NCBIfam" id="TIGR01994">
    <property type="entry name" value="SUF_scaf_2"/>
    <property type="match status" value="1"/>
</dbReference>
<dbReference type="Gene3D" id="3.90.1010.10">
    <property type="match status" value="1"/>
</dbReference>
<dbReference type="EMBL" id="JAAOXG010000008">
    <property type="protein sequence ID" value="NNJ29231.1"/>
    <property type="molecule type" value="Genomic_DNA"/>
</dbReference>
<evidence type="ECO:0000313" key="2">
    <source>
        <dbReference type="EMBL" id="NNJ29231.1"/>
    </source>
</evidence>